<feature type="transmembrane region" description="Helical" evidence="10">
    <location>
        <begin position="456"/>
        <end position="473"/>
    </location>
</feature>
<feature type="transmembrane region" description="Helical" evidence="10">
    <location>
        <begin position="123"/>
        <end position="143"/>
    </location>
</feature>
<evidence type="ECO:0000256" key="2">
    <source>
        <dbReference type="ARBA" id="ARBA00004651"/>
    </source>
</evidence>
<dbReference type="Pfam" id="PF02537">
    <property type="entry name" value="CRCB"/>
    <property type="match status" value="2"/>
</dbReference>
<feature type="transmembrane region" description="Helical" evidence="10">
    <location>
        <begin position="211"/>
        <end position="231"/>
    </location>
</feature>
<feature type="compositionally biased region" description="Polar residues" evidence="9">
    <location>
        <begin position="17"/>
        <end position="43"/>
    </location>
</feature>
<dbReference type="AlphaFoldDB" id="A0A9W9M7Q9"/>
<evidence type="ECO:0000256" key="4">
    <source>
        <dbReference type="ARBA" id="ARBA00022692"/>
    </source>
</evidence>
<comment type="catalytic activity">
    <reaction evidence="8">
        <text>fluoride(in) = fluoride(out)</text>
        <dbReference type="Rhea" id="RHEA:76159"/>
        <dbReference type="ChEBI" id="CHEBI:17051"/>
    </reaction>
    <physiologicalReaction direction="left-to-right" evidence="8">
        <dbReference type="Rhea" id="RHEA:76160"/>
    </physiologicalReaction>
</comment>
<dbReference type="EMBL" id="JAPQKR010000016">
    <property type="protein sequence ID" value="KAJ5190222.1"/>
    <property type="molecule type" value="Genomic_DNA"/>
</dbReference>
<feature type="region of interest" description="Disordered" evidence="9">
    <location>
        <begin position="1"/>
        <end position="107"/>
    </location>
</feature>
<comment type="function">
    <text evidence="1">Fluoride channel required for the rapid expulsion of cytoplasmic fluoride.</text>
</comment>
<dbReference type="OrthoDB" id="409792at2759"/>
<feature type="transmembrane region" description="Helical" evidence="10">
    <location>
        <begin position="385"/>
        <end position="406"/>
    </location>
</feature>
<feature type="transmembrane region" description="Helical" evidence="10">
    <location>
        <begin position="155"/>
        <end position="173"/>
    </location>
</feature>
<feature type="transmembrane region" description="Helical" evidence="10">
    <location>
        <begin position="319"/>
        <end position="341"/>
    </location>
</feature>
<comment type="subcellular location">
    <subcellularLocation>
        <location evidence="2">Cell membrane</location>
        <topology evidence="2">Multi-pass membrane protein</topology>
    </subcellularLocation>
</comment>
<protein>
    <recommendedName>
        <fullName evidence="13">CrcB-like protein-domain-containing protein</fullName>
    </recommendedName>
</protein>
<proteinExistence type="inferred from homology"/>
<dbReference type="PANTHER" id="PTHR28259:SF1">
    <property type="entry name" value="FLUORIDE EXPORT PROTEIN 1-RELATED"/>
    <property type="match status" value="1"/>
</dbReference>
<evidence type="ECO:0000313" key="11">
    <source>
        <dbReference type="EMBL" id="KAJ5190222.1"/>
    </source>
</evidence>
<name>A0A9W9M7Q9_9EURO</name>
<dbReference type="GO" id="GO:1903425">
    <property type="term" value="F:fluoride transmembrane transporter activity"/>
    <property type="evidence" value="ECO:0007669"/>
    <property type="project" value="TreeGrafter"/>
</dbReference>
<evidence type="ECO:0000256" key="8">
    <source>
        <dbReference type="ARBA" id="ARBA00035585"/>
    </source>
</evidence>
<keyword evidence="4 10" id="KW-0812">Transmembrane</keyword>
<keyword evidence="6 10" id="KW-0472">Membrane</keyword>
<keyword evidence="3" id="KW-1003">Cell membrane</keyword>
<evidence type="ECO:0000313" key="12">
    <source>
        <dbReference type="Proteomes" id="UP001150904"/>
    </source>
</evidence>
<evidence type="ECO:0008006" key="13">
    <source>
        <dbReference type="Google" id="ProtNLM"/>
    </source>
</evidence>
<feature type="transmembrane region" description="Helical" evidence="10">
    <location>
        <begin position="270"/>
        <end position="298"/>
    </location>
</feature>
<comment type="similarity">
    <text evidence="7">Belongs to the fluoride channel Fluc/FEX (TC 1.A.43) family.</text>
</comment>
<dbReference type="InterPro" id="IPR003691">
    <property type="entry name" value="FluC"/>
</dbReference>
<accession>A0A9W9M7Q9</accession>
<sequence>MSHSTDVSKHGRAPSQGWDSGSGVSPTATPGSQEAQSQTSETNLAEVAAPPPVYDSTEKPVQRHEYFENRPTDRDRDSQSQLPVGKNEPSQADDTEPRASGASLARKTEKSAGARLISKITRITYIVSYLILFSFLGTLLRMTIECLTFYPGSPVNTSVLWANVGGSLVMGFLSEDQELFRFEEIEAKLPDSEREDGTRVAAHLRAHKKTIPLYIGLTTGFCGSLTSFSTFTRDVFLALANDLPVPIGQYSNISLFASIPDGAHAPNGGFSFMALVAVLFTEIGLSLGGLFLGAHLAIGVSPWTPSLPQHWLRKFLDPVAVVLACLSWVALICLVVLLPNYPLQSTLWSSELWRGSVLFSLVFAPVGCLARFFISLKLNGRIASFPLGTFTVNVGGTMILGMAYSLQHASLLGSSLGGGSVIGCQVLQGIMDGFCGCLTTVSTWVLELSDLRRRHAYLYGGVTAVVALCALVVEIGSLKWTRGLATPEVQALKEADFKTAFIVGRRAQLRIWQDHFRTGFDDQTPNLDMSG</sequence>
<evidence type="ECO:0000256" key="10">
    <source>
        <dbReference type="SAM" id="Phobius"/>
    </source>
</evidence>
<dbReference type="GeneID" id="83183564"/>
<evidence type="ECO:0000256" key="7">
    <source>
        <dbReference type="ARBA" id="ARBA00035120"/>
    </source>
</evidence>
<feature type="compositionally biased region" description="Basic and acidic residues" evidence="9">
    <location>
        <begin position="56"/>
        <end position="78"/>
    </location>
</feature>
<evidence type="ECO:0000256" key="5">
    <source>
        <dbReference type="ARBA" id="ARBA00022989"/>
    </source>
</evidence>
<feature type="transmembrane region" description="Helical" evidence="10">
    <location>
        <begin position="353"/>
        <end position="373"/>
    </location>
</feature>
<dbReference type="Proteomes" id="UP001150904">
    <property type="component" value="Unassembled WGS sequence"/>
</dbReference>
<evidence type="ECO:0000256" key="6">
    <source>
        <dbReference type="ARBA" id="ARBA00023136"/>
    </source>
</evidence>
<dbReference type="GO" id="GO:0005886">
    <property type="term" value="C:plasma membrane"/>
    <property type="evidence" value="ECO:0007669"/>
    <property type="project" value="UniProtKB-SubCell"/>
</dbReference>
<gene>
    <name evidence="11" type="ORF">N7498_009207</name>
</gene>
<comment type="caution">
    <text evidence="11">The sequence shown here is derived from an EMBL/GenBank/DDBJ whole genome shotgun (WGS) entry which is preliminary data.</text>
</comment>
<keyword evidence="5 10" id="KW-1133">Transmembrane helix</keyword>
<organism evidence="11 12">
    <name type="scientific">Penicillium cinerascens</name>
    <dbReference type="NCBI Taxonomy" id="70096"/>
    <lineage>
        <taxon>Eukaryota</taxon>
        <taxon>Fungi</taxon>
        <taxon>Dikarya</taxon>
        <taxon>Ascomycota</taxon>
        <taxon>Pezizomycotina</taxon>
        <taxon>Eurotiomycetes</taxon>
        <taxon>Eurotiomycetidae</taxon>
        <taxon>Eurotiales</taxon>
        <taxon>Aspergillaceae</taxon>
        <taxon>Penicillium</taxon>
    </lineage>
</organism>
<keyword evidence="12" id="KW-1185">Reference proteome</keyword>
<reference evidence="11" key="2">
    <citation type="journal article" date="2023" name="IMA Fungus">
        <title>Comparative genomic study of the Penicillium genus elucidates a diverse pangenome and 15 lateral gene transfer events.</title>
        <authorList>
            <person name="Petersen C."/>
            <person name="Sorensen T."/>
            <person name="Nielsen M.R."/>
            <person name="Sondergaard T.E."/>
            <person name="Sorensen J.L."/>
            <person name="Fitzpatrick D.A."/>
            <person name="Frisvad J.C."/>
            <person name="Nielsen K.L."/>
        </authorList>
    </citation>
    <scope>NUCLEOTIDE SEQUENCE</scope>
    <source>
        <strain evidence="11">IBT 15544</strain>
    </source>
</reference>
<evidence type="ECO:0000256" key="1">
    <source>
        <dbReference type="ARBA" id="ARBA00002598"/>
    </source>
</evidence>
<dbReference type="PANTHER" id="PTHR28259">
    <property type="entry name" value="FLUORIDE EXPORT PROTEIN 1-RELATED"/>
    <property type="match status" value="1"/>
</dbReference>
<dbReference type="RefSeq" id="XP_058303162.1">
    <property type="nucleotide sequence ID" value="XM_058456263.1"/>
</dbReference>
<reference evidence="11" key="1">
    <citation type="submission" date="2022-12" db="EMBL/GenBank/DDBJ databases">
        <authorList>
            <person name="Petersen C."/>
        </authorList>
    </citation>
    <scope>NUCLEOTIDE SEQUENCE</scope>
    <source>
        <strain evidence="11">IBT 15544</strain>
    </source>
</reference>
<evidence type="ECO:0000256" key="3">
    <source>
        <dbReference type="ARBA" id="ARBA00022475"/>
    </source>
</evidence>
<evidence type="ECO:0000256" key="9">
    <source>
        <dbReference type="SAM" id="MobiDB-lite"/>
    </source>
</evidence>